<dbReference type="InterPro" id="IPR013830">
    <property type="entry name" value="SGNH_hydro"/>
</dbReference>
<accession>A0ABR6UAV1</accession>
<feature type="domain" description="SGNH hydrolase-type esterase" evidence="1">
    <location>
        <begin position="61"/>
        <end position="218"/>
    </location>
</feature>
<sequence>MLLARRRSVLLAVVVLVVVGVLVVQLADRARGTGSTRCERFAASSAERAGIVTGEGRDVVVIGDSWAAGLGLDEVGTSWPSRLAGRVRVAGFSGSGFSAGASGCGPEVSFAARAADAVLGGADLVVVEGGLNDVDQSDAAVRAGFERLVAGLERRVGDAAVVVVGPASAPARGDGVARIDRLLARLAERHAATYVPTSGLDLPYLDDRLHLTLEGHRAFGDAVADAIAAAGV</sequence>
<organism evidence="2 3">
    <name type="scientific">Nocardioides deserti</name>
    <dbReference type="NCBI Taxonomy" id="1588644"/>
    <lineage>
        <taxon>Bacteria</taxon>
        <taxon>Bacillati</taxon>
        <taxon>Actinomycetota</taxon>
        <taxon>Actinomycetes</taxon>
        <taxon>Propionibacteriales</taxon>
        <taxon>Nocardioidaceae</taxon>
        <taxon>Nocardioides</taxon>
    </lineage>
</organism>
<name>A0ABR6UAV1_9ACTN</name>
<dbReference type="GO" id="GO:0016787">
    <property type="term" value="F:hydrolase activity"/>
    <property type="evidence" value="ECO:0007669"/>
    <property type="project" value="UniProtKB-KW"/>
</dbReference>
<dbReference type="Pfam" id="PF13472">
    <property type="entry name" value="Lipase_GDSL_2"/>
    <property type="match status" value="1"/>
</dbReference>
<keyword evidence="3" id="KW-1185">Reference proteome</keyword>
<proteinExistence type="predicted"/>
<dbReference type="EMBL" id="JACMYC010000007">
    <property type="protein sequence ID" value="MBC2961268.1"/>
    <property type="molecule type" value="Genomic_DNA"/>
</dbReference>
<evidence type="ECO:0000259" key="1">
    <source>
        <dbReference type="Pfam" id="PF13472"/>
    </source>
</evidence>
<reference evidence="2 3" key="1">
    <citation type="submission" date="2020-08" db="EMBL/GenBank/DDBJ databases">
        <title>novel species in genus Nocardioides.</title>
        <authorList>
            <person name="Zhang G."/>
        </authorList>
    </citation>
    <scope>NUCLEOTIDE SEQUENCE [LARGE SCALE GENOMIC DNA]</scope>
    <source>
        <strain evidence="2 3">SC8A-24</strain>
    </source>
</reference>
<protein>
    <submittedName>
        <fullName evidence="2">SGNH/GDSL hydrolase family protein</fullName>
    </submittedName>
</protein>
<comment type="caution">
    <text evidence="2">The sequence shown here is derived from an EMBL/GenBank/DDBJ whole genome shotgun (WGS) entry which is preliminary data.</text>
</comment>
<dbReference type="Proteomes" id="UP000604001">
    <property type="component" value="Unassembled WGS sequence"/>
</dbReference>
<evidence type="ECO:0000313" key="3">
    <source>
        <dbReference type="Proteomes" id="UP000604001"/>
    </source>
</evidence>
<dbReference type="InterPro" id="IPR036514">
    <property type="entry name" value="SGNH_hydro_sf"/>
</dbReference>
<evidence type="ECO:0000313" key="2">
    <source>
        <dbReference type="EMBL" id="MBC2961268.1"/>
    </source>
</evidence>
<dbReference type="CDD" id="cd00229">
    <property type="entry name" value="SGNH_hydrolase"/>
    <property type="match status" value="1"/>
</dbReference>
<dbReference type="SUPFAM" id="SSF52266">
    <property type="entry name" value="SGNH hydrolase"/>
    <property type="match status" value="1"/>
</dbReference>
<dbReference type="RefSeq" id="WP_186346490.1">
    <property type="nucleotide sequence ID" value="NZ_BMMR01000001.1"/>
</dbReference>
<gene>
    <name evidence="2" type="ORF">H7344_13265</name>
</gene>
<keyword evidence="2" id="KW-0378">Hydrolase</keyword>
<dbReference type="Gene3D" id="3.40.50.1110">
    <property type="entry name" value="SGNH hydrolase"/>
    <property type="match status" value="1"/>
</dbReference>